<feature type="compositionally biased region" description="Polar residues" evidence="10">
    <location>
        <begin position="1"/>
        <end position="11"/>
    </location>
</feature>
<keyword evidence="6" id="KW-0805">Transcription regulation</keyword>
<protein>
    <submittedName>
        <fullName evidence="15">Histone-lysine N-methyltransferase 2C-like</fullName>
    </submittedName>
</protein>
<feature type="compositionally biased region" description="Basic residues" evidence="10">
    <location>
        <begin position="114"/>
        <end position="123"/>
    </location>
</feature>
<dbReference type="CDD" id="cd15513">
    <property type="entry name" value="PHD5_KMT2C_like"/>
    <property type="match status" value="1"/>
</dbReference>
<dbReference type="Proteomes" id="UP000695022">
    <property type="component" value="Unplaced"/>
</dbReference>
<evidence type="ECO:0000256" key="9">
    <source>
        <dbReference type="PROSITE-ProRule" id="PRU00175"/>
    </source>
</evidence>
<dbReference type="InterPro" id="IPR001965">
    <property type="entry name" value="Znf_PHD"/>
</dbReference>
<evidence type="ECO:0000256" key="6">
    <source>
        <dbReference type="ARBA" id="ARBA00023015"/>
    </source>
</evidence>
<feature type="region of interest" description="Disordered" evidence="10">
    <location>
        <begin position="869"/>
        <end position="915"/>
    </location>
</feature>
<dbReference type="PANTHER" id="PTHR45888">
    <property type="entry name" value="HL01030P-RELATED"/>
    <property type="match status" value="1"/>
</dbReference>
<feature type="compositionally biased region" description="Basic and acidic residues" evidence="10">
    <location>
        <begin position="884"/>
        <end position="896"/>
    </location>
</feature>
<dbReference type="CDD" id="cd15665">
    <property type="entry name" value="ePHD1_KMT2C_like"/>
    <property type="match status" value="1"/>
</dbReference>
<dbReference type="PANTHER" id="PTHR45888:SF6">
    <property type="entry name" value="HL01030P-RELATED"/>
    <property type="match status" value="1"/>
</dbReference>
<feature type="region of interest" description="Disordered" evidence="10">
    <location>
        <begin position="592"/>
        <end position="627"/>
    </location>
</feature>
<feature type="domain" description="RING-type" evidence="12">
    <location>
        <begin position="273"/>
        <end position="320"/>
    </location>
</feature>
<dbReference type="InterPro" id="IPR013083">
    <property type="entry name" value="Znf_RING/FYVE/PHD"/>
</dbReference>
<dbReference type="InterPro" id="IPR011011">
    <property type="entry name" value="Znf_FYVE_PHD"/>
</dbReference>
<dbReference type="PROSITE" id="PS50016">
    <property type="entry name" value="ZF_PHD_2"/>
    <property type="match status" value="6"/>
</dbReference>
<dbReference type="InterPro" id="IPR019787">
    <property type="entry name" value="Znf_PHD-finger"/>
</dbReference>
<feature type="non-terminal residue" evidence="15">
    <location>
        <position position="915"/>
    </location>
</feature>
<accession>A0ABM1F0G0</accession>
<gene>
    <name evidence="15" type="primary">LOC106817750</name>
</gene>
<feature type="domain" description="PHD-type" evidence="11">
    <location>
        <begin position="319"/>
        <end position="369"/>
    </location>
</feature>
<organism evidence="14 15">
    <name type="scientific">Priapulus caudatus</name>
    <name type="common">Priapulid worm</name>
    <dbReference type="NCBI Taxonomy" id="37621"/>
    <lineage>
        <taxon>Eukaryota</taxon>
        <taxon>Metazoa</taxon>
        <taxon>Ecdysozoa</taxon>
        <taxon>Scalidophora</taxon>
        <taxon>Priapulida</taxon>
        <taxon>Priapulimorpha</taxon>
        <taxon>Priapulimorphida</taxon>
        <taxon>Priapulidae</taxon>
        <taxon>Priapulus</taxon>
    </lineage>
</organism>
<dbReference type="PROSITE" id="PS50089">
    <property type="entry name" value="ZF_RING_2"/>
    <property type="match status" value="1"/>
</dbReference>
<keyword evidence="2" id="KW-0479">Metal-binding</keyword>
<dbReference type="Pfam" id="PF13771">
    <property type="entry name" value="zf-HC5HC2H"/>
    <property type="match status" value="1"/>
</dbReference>
<feature type="domain" description="PHD-type" evidence="11">
    <location>
        <begin position="402"/>
        <end position="468"/>
    </location>
</feature>
<keyword evidence="4 9" id="KW-0863">Zinc-finger</keyword>
<evidence type="ECO:0000256" key="1">
    <source>
        <dbReference type="ARBA" id="ARBA00004123"/>
    </source>
</evidence>
<dbReference type="SMART" id="SM00184">
    <property type="entry name" value="RING"/>
    <property type="match status" value="5"/>
</dbReference>
<dbReference type="SMART" id="SM00249">
    <property type="entry name" value="PHD"/>
    <property type="match status" value="7"/>
</dbReference>
<feature type="domain" description="PHD-type" evidence="11">
    <location>
        <begin position="270"/>
        <end position="322"/>
    </location>
</feature>
<evidence type="ECO:0000256" key="3">
    <source>
        <dbReference type="ARBA" id="ARBA00022737"/>
    </source>
</evidence>
<evidence type="ECO:0000256" key="7">
    <source>
        <dbReference type="ARBA" id="ARBA00023163"/>
    </source>
</evidence>
<evidence type="ECO:0000259" key="12">
    <source>
        <dbReference type="PROSITE" id="PS50089"/>
    </source>
</evidence>
<keyword evidence="3" id="KW-0677">Repeat</keyword>
<dbReference type="InterPro" id="IPR034732">
    <property type="entry name" value="EPHD"/>
</dbReference>
<dbReference type="CDD" id="cd15594">
    <property type="entry name" value="PHD2_KMT2C"/>
    <property type="match status" value="1"/>
</dbReference>
<dbReference type="SUPFAM" id="SSF57903">
    <property type="entry name" value="FYVE/PHD zinc finger"/>
    <property type="match status" value="6"/>
</dbReference>
<dbReference type="CDD" id="cd15509">
    <property type="entry name" value="PHD1_KMT2C_like"/>
    <property type="match status" value="1"/>
</dbReference>
<feature type="region of interest" description="Disordered" evidence="10">
    <location>
        <begin position="92"/>
        <end position="149"/>
    </location>
</feature>
<evidence type="ECO:0000313" key="14">
    <source>
        <dbReference type="Proteomes" id="UP000695022"/>
    </source>
</evidence>
<dbReference type="InterPro" id="IPR047004">
    <property type="entry name" value="KMT2C_PHD2"/>
</dbReference>
<reference evidence="15" key="1">
    <citation type="submission" date="2025-08" db="UniProtKB">
        <authorList>
            <consortium name="RefSeq"/>
        </authorList>
    </citation>
    <scope>IDENTIFICATION</scope>
</reference>
<keyword evidence="8" id="KW-0539">Nucleus</keyword>
<comment type="subcellular location">
    <subcellularLocation>
        <location evidence="1">Nucleus</location>
    </subcellularLocation>
</comment>
<evidence type="ECO:0000259" key="11">
    <source>
        <dbReference type="PROSITE" id="PS50016"/>
    </source>
</evidence>
<evidence type="ECO:0000256" key="4">
    <source>
        <dbReference type="ARBA" id="ARBA00022771"/>
    </source>
</evidence>
<sequence>MTEFPQQSAVCGQQEAPVEINEPSSAETVLAGEESCSSLLSSSQQFSDQGDELKPENPQKCTLCNCGERSLLGQGDLTRYDPSFGFNVLKRAQSRSRRGSSESEKDIINERGPKHLTWRRQRGPIKPGRDKMKSPRRPNPHSMQDDKGQPIAIVDELSNIGFPMDTDVEQLFETSGHNWAHHCCAAWSEGVCQNEDYTLVNVDKAVFNGMNQKCSYCQRYGATIFCRIPKCGKLYHYPCAASAGTFQDIKSMSLLCPDHLNQAEEIAGPESLCVVCDTAGEISEQLFCTSCGQHYHGNCLDPPVLVNSKVRAGWQCPDCKICQTCRQPGDDSKMLVCDKCDKGYHTFCLRPVMTTIPKNGWKCKNCRVCGDCGSRTPGSGPSSRWHLNYSVCDSCYQQRNKGLFCPLCGKAYRHFTQKAMVQCTLCKKHIHSECDPALDTWQQQKEGEMGGSVGVGGEKYICPVCKDRDPNEVFEVPELALSQGSSELFLGGEAKQQSIDDFSFFKMDTKQERPESVDSKMELGDEALTSSQEESCMSLGDNSVSSMDIDLNVFEKEAQELAKQAAVAEAPSGESKGKPMHGMGKPQIIARKKQGVGRPPKGSSKLVKRHRKAMPGERKRGPKPKFKTGHIIATNTQFASQIGATPGEKVNLKSLNRQQQDDDDDNPHSTPVLCAANDLFVLSQDMCYSCGSLGRGEEGRLVSCSQCGQCYHPYCAGIKITKVILNKGWRCLDCTVCEGCGQPHDEGRLLLCDDCDVSYHTYCLDPPLDNVPAGTWKCKWCVDVSAVWSDRVPGRLESAWQENYTRCAPCSSLASCWVCEENYIENDLVIQCTNCDRWLHTSCDGMHNEDDVERAADWGYHCLVCRQSTHRSKYPPPPPKPPKPPKEPMLPEKEPADNAEAASVTMPMVPLFSDI</sequence>
<evidence type="ECO:0000256" key="5">
    <source>
        <dbReference type="ARBA" id="ARBA00022833"/>
    </source>
</evidence>
<proteinExistence type="predicted"/>
<feature type="domain" description="PHD-type" evidence="11">
    <location>
        <begin position="734"/>
        <end position="784"/>
    </location>
</feature>
<feature type="domain" description="PHD-type" evidence="11">
    <location>
        <begin position="684"/>
        <end position="737"/>
    </location>
</feature>
<name>A0ABM1F0G0_PRICU</name>
<dbReference type="RefSeq" id="XP_014677931.1">
    <property type="nucleotide sequence ID" value="XM_014822445.1"/>
</dbReference>
<dbReference type="Pfam" id="PF00628">
    <property type="entry name" value="PHD"/>
    <property type="match status" value="4"/>
</dbReference>
<evidence type="ECO:0000256" key="10">
    <source>
        <dbReference type="SAM" id="MobiDB-lite"/>
    </source>
</evidence>
<keyword evidence="14" id="KW-1185">Reference proteome</keyword>
<evidence type="ECO:0000313" key="15">
    <source>
        <dbReference type="RefSeq" id="XP_014677931.1"/>
    </source>
</evidence>
<keyword evidence="7" id="KW-0804">Transcription</keyword>
<feature type="domain" description="PHD-type" evidence="11">
    <location>
        <begin position="813"/>
        <end position="868"/>
    </location>
</feature>
<feature type="domain" description="PHD-type" evidence="13">
    <location>
        <begin position="150"/>
        <end position="260"/>
    </location>
</feature>
<evidence type="ECO:0000256" key="8">
    <source>
        <dbReference type="ARBA" id="ARBA00023242"/>
    </source>
</evidence>
<feature type="region of interest" description="Disordered" evidence="10">
    <location>
        <begin position="40"/>
        <end position="59"/>
    </location>
</feature>
<feature type="region of interest" description="Disordered" evidence="10">
    <location>
        <begin position="1"/>
        <end position="34"/>
    </location>
</feature>
<keyword evidence="5" id="KW-0862">Zinc</keyword>
<dbReference type="Gene3D" id="3.30.40.10">
    <property type="entry name" value="Zinc/RING finger domain, C3HC4 (zinc finger)"/>
    <property type="match status" value="6"/>
</dbReference>
<dbReference type="PROSITE" id="PS51805">
    <property type="entry name" value="EPHD"/>
    <property type="match status" value="1"/>
</dbReference>
<evidence type="ECO:0000256" key="2">
    <source>
        <dbReference type="ARBA" id="ARBA00022723"/>
    </source>
</evidence>
<evidence type="ECO:0000259" key="13">
    <source>
        <dbReference type="PROSITE" id="PS51805"/>
    </source>
</evidence>
<dbReference type="InterPro" id="IPR001841">
    <property type="entry name" value="Znf_RING"/>
</dbReference>
<feature type="compositionally biased region" description="Basic and acidic residues" evidence="10">
    <location>
        <begin position="99"/>
        <end position="113"/>
    </location>
</feature>
<dbReference type="GeneID" id="106817750"/>